<proteinExistence type="predicted"/>
<dbReference type="EMBL" id="CP001008">
    <property type="protein sequence ID" value="ACB28414.1"/>
    <property type="molecule type" value="Genomic_DNA"/>
</dbReference>
<feature type="region of interest" description="Disordered" evidence="1">
    <location>
        <begin position="106"/>
        <end position="138"/>
    </location>
</feature>
<gene>
    <name evidence="2" type="ordered locus">Mrad2831_6502</name>
</gene>
<keyword evidence="2" id="KW-0614">Plasmid</keyword>
<dbReference type="Proteomes" id="UP000006589">
    <property type="component" value="Plasmid pMRAD07"/>
</dbReference>
<name>B1MA89_METRJ</name>
<dbReference type="HOGENOM" id="CLU_1128048_0_0_5"/>
<dbReference type="KEGG" id="mrd:Mrad2831_6502"/>
<accession>B1MA89</accession>
<evidence type="ECO:0000256" key="1">
    <source>
        <dbReference type="SAM" id="MobiDB-lite"/>
    </source>
</evidence>
<organism evidence="2 3">
    <name type="scientific">Methylobacterium radiotolerans (strain ATCC 27329 / DSM 1819 / JCM 2831 / NBRC 15690 / NCIMB 10815 / 0-1)</name>
    <dbReference type="NCBI Taxonomy" id="426355"/>
    <lineage>
        <taxon>Bacteria</taxon>
        <taxon>Pseudomonadati</taxon>
        <taxon>Pseudomonadota</taxon>
        <taxon>Alphaproteobacteria</taxon>
        <taxon>Hyphomicrobiales</taxon>
        <taxon>Methylobacteriaceae</taxon>
        <taxon>Methylobacterium</taxon>
    </lineage>
</organism>
<evidence type="ECO:0000313" key="3">
    <source>
        <dbReference type="Proteomes" id="UP000006589"/>
    </source>
</evidence>
<protein>
    <submittedName>
        <fullName evidence="2">Uncharacterized protein</fullName>
    </submittedName>
</protein>
<reference evidence="2 3" key="1">
    <citation type="submission" date="2008-03" db="EMBL/GenBank/DDBJ databases">
        <title>Complete sequence of plasmid7 of Methylobacterium radiotolerans JCM 2831.</title>
        <authorList>
            <consortium name="US DOE Joint Genome Institute"/>
            <person name="Copeland A."/>
            <person name="Lucas S."/>
            <person name="Lapidus A."/>
            <person name="Glavina del Rio T."/>
            <person name="Dalin E."/>
            <person name="Tice H."/>
            <person name="Bruce D."/>
            <person name="Goodwin L."/>
            <person name="Pitluck S."/>
            <person name="Kiss H."/>
            <person name="Brettin T."/>
            <person name="Detter J.C."/>
            <person name="Han C."/>
            <person name="Kuske C.R."/>
            <person name="Schmutz J."/>
            <person name="Larimer F."/>
            <person name="Land M."/>
            <person name="Hauser L."/>
            <person name="Kyrpides N."/>
            <person name="Mikhailova N."/>
            <person name="Marx C.J."/>
            <person name="Richardson P."/>
        </authorList>
    </citation>
    <scope>NUCLEOTIDE SEQUENCE [LARGE SCALE GENOMIC DNA]</scope>
    <source>
        <strain evidence="3">ATCC 27329 / DSM 1819 / JCM 2831 / NBRC 15690 / NCIMB 10815 / 0-1</strain>
        <plasmid evidence="3">Plasmid pMRAD07</plasmid>
    </source>
</reference>
<dbReference type="AlphaFoldDB" id="B1MA89"/>
<sequence length="246" mass="26200">MTIVCTTCEPLPAVRVTYVPFAFPDDFIAHFPGAANCAPAPAATRRTFALRLRSCKCANARAAEIADLQSERRSAEFRIWTHAARAAASSLIRLRLGFASTARRARNPANGKMAKQAAETRIRGRNSGPPEKIYPHGTRCGPAPTAARLSILPLPLMAGSLGCLLPVQRWRGCDGLLDYQRAHRPPVQFDRGCSGSRSPIGCAGLIAIDPSGTRTAVQLLIGIGTVIGLIARSGCGSAFRWPRGSG</sequence>
<geneLocation type="plasmid" evidence="2 3">
    <name>pMRAD07</name>
</geneLocation>
<evidence type="ECO:0000313" key="2">
    <source>
        <dbReference type="EMBL" id="ACB28414.1"/>
    </source>
</evidence>